<protein>
    <recommendedName>
        <fullName evidence="3">NAD dependent epimerase/dehydratase family protein</fullName>
    </recommendedName>
</protein>
<dbReference type="Gene3D" id="3.40.50.720">
    <property type="entry name" value="NAD(P)-binding Rossmann-like Domain"/>
    <property type="match status" value="1"/>
</dbReference>
<sequence>MTPLVWGEGMTTPAKAVEAAAAGRLAWIDGGRRVIDLVHVGNLVKAVVAGLSHGRDRGVYYVTDGSPLPIREFFTPVLEIAGADVSGARSVPGGVATVMAGVLEGMWRLLRRPTAPPLDLWLVAFLGRDRSYDIGRARAELGYRPRVTVAEGLAEMRDQPPVVSP</sequence>
<gene>
    <name evidence="1" type="ORF">GCM10009751_34180</name>
</gene>
<accession>A0ABN2NJF5</accession>
<dbReference type="RefSeq" id="WP_344105249.1">
    <property type="nucleotide sequence ID" value="NZ_BAAANL010000007.1"/>
</dbReference>
<evidence type="ECO:0008006" key="3">
    <source>
        <dbReference type="Google" id="ProtNLM"/>
    </source>
</evidence>
<comment type="caution">
    <text evidence="1">The sequence shown here is derived from an EMBL/GenBank/DDBJ whole genome shotgun (WGS) entry which is preliminary data.</text>
</comment>
<proteinExistence type="predicted"/>
<dbReference type="SUPFAM" id="SSF51735">
    <property type="entry name" value="NAD(P)-binding Rossmann-fold domains"/>
    <property type="match status" value="1"/>
</dbReference>
<dbReference type="InterPro" id="IPR036291">
    <property type="entry name" value="NAD(P)-bd_dom_sf"/>
</dbReference>
<dbReference type="EMBL" id="BAAANL010000007">
    <property type="protein sequence ID" value="GAA1871959.1"/>
    <property type="molecule type" value="Genomic_DNA"/>
</dbReference>
<organism evidence="1 2">
    <name type="scientific">Myceligenerans crystallogenes</name>
    <dbReference type="NCBI Taxonomy" id="316335"/>
    <lineage>
        <taxon>Bacteria</taxon>
        <taxon>Bacillati</taxon>
        <taxon>Actinomycetota</taxon>
        <taxon>Actinomycetes</taxon>
        <taxon>Micrococcales</taxon>
        <taxon>Promicromonosporaceae</taxon>
        <taxon>Myceligenerans</taxon>
    </lineage>
</organism>
<keyword evidence="2" id="KW-1185">Reference proteome</keyword>
<evidence type="ECO:0000313" key="2">
    <source>
        <dbReference type="Proteomes" id="UP001501094"/>
    </source>
</evidence>
<dbReference type="Proteomes" id="UP001501094">
    <property type="component" value="Unassembled WGS sequence"/>
</dbReference>
<name>A0ABN2NJF5_9MICO</name>
<evidence type="ECO:0000313" key="1">
    <source>
        <dbReference type="EMBL" id="GAA1871959.1"/>
    </source>
</evidence>
<reference evidence="1 2" key="1">
    <citation type="journal article" date="2019" name="Int. J. Syst. Evol. Microbiol.">
        <title>The Global Catalogue of Microorganisms (GCM) 10K type strain sequencing project: providing services to taxonomists for standard genome sequencing and annotation.</title>
        <authorList>
            <consortium name="The Broad Institute Genomics Platform"/>
            <consortium name="The Broad Institute Genome Sequencing Center for Infectious Disease"/>
            <person name="Wu L."/>
            <person name="Ma J."/>
        </authorList>
    </citation>
    <scope>NUCLEOTIDE SEQUENCE [LARGE SCALE GENOMIC DNA]</scope>
    <source>
        <strain evidence="1 2">JCM 14326</strain>
    </source>
</reference>